<keyword evidence="1" id="KW-0880">Kelch repeat</keyword>
<dbReference type="EMBL" id="LR786296">
    <property type="protein sequence ID" value="CAB3259996.1"/>
    <property type="molecule type" value="mRNA"/>
</dbReference>
<dbReference type="Pfam" id="PF07707">
    <property type="entry name" value="BACK"/>
    <property type="match status" value="1"/>
</dbReference>
<dbReference type="SMART" id="SM00612">
    <property type="entry name" value="Kelch"/>
    <property type="match status" value="5"/>
</dbReference>
<feature type="domain" description="BTB" evidence="4">
    <location>
        <begin position="216"/>
        <end position="283"/>
    </location>
</feature>
<feature type="compositionally biased region" description="Low complexity" evidence="3">
    <location>
        <begin position="171"/>
        <end position="181"/>
    </location>
</feature>
<organism evidence="5">
    <name type="scientific">Phallusia mammillata</name>
    <dbReference type="NCBI Taxonomy" id="59560"/>
    <lineage>
        <taxon>Eukaryota</taxon>
        <taxon>Metazoa</taxon>
        <taxon>Chordata</taxon>
        <taxon>Tunicata</taxon>
        <taxon>Ascidiacea</taxon>
        <taxon>Phlebobranchia</taxon>
        <taxon>Ascidiidae</taxon>
        <taxon>Phallusia</taxon>
    </lineage>
</organism>
<evidence type="ECO:0000259" key="4">
    <source>
        <dbReference type="PROSITE" id="PS50097"/>
    </source>
</evidence>
<dbReference type="Gene3D" id="2.120.10.80">
    <property type="entry name" value="Kelch-type beta propeller"/>
    <property type="match status" value="1"/>
</dbReference>
<proteinExistence type="evidence at transcript level"/>
<reference evidence="5" key="1">
    <citation type="submission" date="2020-04" db="EMBL/GenBank/DDBJ databases">
        <authorList>
            <person name="Neveu A P."/>
        </authorList>
    </citation>
    <scope>NUCLEOTIDE SEQUENCE</scope>
    <source>
        <tissue evidence="5">Whole embryo</tissue>
    </source>
</reference>
<feature type="region of interest" description="Disordered" evidence="3">
    <location>
        <begin position="1"/>
        <end position="35"/>
    </location>
</feature>
<dbReference type="InterPro" id="IPR011333">
    <property type="entry name" value="SKP1/BTB/POZ_sf"/>
</dbReference>
<dbReference type="SUPFAM" id="SSF54695">
    <property type="entry name" value="POZ domain"/>
    <property type="match status" value="1"/>
</dbReference>
<dbReference type="AlphaFoldDB" id="A0A6F9DGP8"/>
<protein>
    <submittedName>
        <fullName evidence="5">Kelch-like protein 24</fullName>
    </submittedName>
</protein>
<dbReference type="PANTHER" id="PTHR45632">
    <property type="entry name" value="LD33804P"/>
    <property type="match status" value="1"/>
</dbReference>
<dbReference type="SMART" id="SM00225">
    <property type="entry name" value="BTB"/>
    <property type="match status" value="1"/>
</dbReference>
<dbReference type="PANTHER" id="PTHR45632:SF5">
    <property type="entry name" value="KELCH-LIKE PROTEIN 22"/>
    <property type="match status" value="1"/>
</dbReference>
<gene>
    <name evidence="5" type="primary">Klhl24-002</name>
</gene>
<dbReference type="Pfam" id="PF00651">
    <property type="entry name" value="BTB"/>
    <property type="match status" value="1"/>
</dbReference>
<dbReference type="InterPro" id="IPR011705">
    <property type="entry name" value="BACK"/>
</dbReference>
<feature type="compositionally biased region" description="Basic residues" evidence="3">
    <location>
        <begin position="155"/>
        <end position="168"/>
    </location>
</feature>
<dbReference type="InterPro" id="IPR000210">
    <property type="entry name" value="BTB/POZ_dom"/>
</dbReference>
<accession>A0A6F9DGP8</accession>
<dbReference type="SMART" id="SM00875">
    <property type="entry name" value="BACK"/>
    <property type="match status" value="1"/>
</dbReference>
<dbReference type="Gene3D" id="3.30.710.10">
    <property type="entry name" value="Potassium Channel Kv1.1, Chain A"/>
    <property type="match status" value="1"/>
</dbReference>
<feature type="compositionally biased region" description="Basic and acidic residues" evidence="3">
    <location>
        <begin position="23"/>
        <end position="35"/>
    </location>
</feature>
<dbReference type="PROSITE" id="PS50097">
    <property type="entry name" value="BTB"/>
    <property type="match status" value="1"/>
</dbReference>
<evidence type="ECO:0000313" key="5">
    <source>
        <dbReference type="EMBL" id="CAB3259996.1"/>
    </source>
</evidence>
<dbReference type="SUPFAM" id="SSF117281">
    <property type="entry name" value="Kelch motif"/>
    <property type="match status" value="1"/>
</dbReference>
<keyword evidence="2" id="KW-0677">Repeat</keyword>
<dbReference type="InterPro" id="IPR015915">
    <property type="entry name" value="Kelch-typ_b-propeller"/>
</dbReference>
<evidence type="ECO:0000256" key="3">
    <source>
        <dbReference type="SAM" id="MobiDB-lite"/>
    </source>
</evidence>
<evidence type="ECO:0000256" key="2">
    <source>
        <dbReference type="ARBA" id="ARBA00022737"/>
    </source>
</evidence>
<name>A0A6F9DGP8_9ASCI</name>
<feature type="region of interest" description="Disordered" evidence="3">
    <location>
        <begin position="155"/>
        <end position="182"/>
    </location>
</feature>
<dbReference type="InterPro" id="IPR006652">
    <property type="entry name" value="Kelch_1"/>
</dbReference>
<dbReference type="Gene3D" id="1.25.40.420">
    <property type="match status" value="1"/>
</dbReference>
<evidence type="ECO:0000256" key="1">
    <source>
        <dbReference type="ARBA" id="ARBA00022441"/>
    </source>
</evidence>
<feature type="compositionally biased region" description="Polar residues" evidence="3">
    <location>
        <begin position="1"/>
        <end position="22"/>
    </location>
</feature>
<sequence>MAHRNNGASDSPGPSRQVPGQENRQRFSAENGVRNHDVPMELVEAGHSRYPGIAIVRNQGRRICIRGIHRLRNRGRQENEARFFDSPSSDHDGNNYDMMQVISSPDGLSSDSMMGDDHDLSDGVSSISDLEDRLPIPLAGMGEPSHLVAAHPVLKRLNRSSKSHKRTRTGSSSSDSSVDHSFVPCRKQSSHHLQSLNQRTVLVDKLQNLRCSNEFTDVTLVVDDHEIPCHKVVLAACSPYFHGLLSSKMKEEREGKVTIQGHKPEILEMLVRHAYAEPIKVTTSNAQDVVEAADYFQMDTLKDHCENFLIRQVAESNCLGLMQFASLHSLDRLHRKARHFAVRNFAKVSQQDEFLRLPLSTLSKYLADNSLVVPREEHVFNAAVRWLEFEESRKSHAAAVLGSVRLFFVSPRFLFDVVAKYPMFQGSDEVQEIIAEACKYHAGGSSEWKQSRLPHTRPRAASGISEVLVVVGGICNNRRLLYTECYHPLKRDWISLGDISTCHASMHSYSVCSHKNDVYITGGHSNSGMTVDSVSVYFSNIDQWSPLASMNHPRERHGSASVDGAVYVAGGLMASPKNRKKPGVLDNVERYKPDFNRWEKVKPLPKRCYSPGVLSYKEKLYVIGGVSMTEEASTSSKIILDCIQCYDPLKDSWSQLPLGRPLARLSCALYRDHFYMISNNASSIFRYDPSTCTLEQWRELHEVNLEFAGLAAFNGKLVISGGQKGSTTLNHMLVIDFETGNVEEEIKMKRSRCMHGCVPIDKFG</sequence>
<dbReference type="Pfam" id="PF01344">
    <property type="entry name" value="Kelch_1"/>
    <property type="match status" value="3"/>
</dbReference>
<dbReference type="FunFam" id="1.25.40.420:FF:000001">
    <property type="entry name" value="Kelch-like family member 12"/>
    <property type="match status" value="1"/>
</dbReference>